<dbReference type="RefSeq" id="WP_092897562.1">
    <property type="nucleotide sequence ID" value="NZ_FOKK01000008.1"/>
</dbReference>
<reference evidence="2 3" key="1">
    <citation type="submission" date="2016-10" db="EMBL/GenBank/DDBJ databases">
        <authorList>
            <person name="de Groot N.N."/>
        </authorList>
    </citation>
    <scope>NUCLEOTIDE SEQUENCE [LARGE SCALE GENOMIC DNA]</scope>
    <source>
        <strain evidence="2 3">DSM 23399</strain>
    </source>
</reference>
<organism evidence="2 3">
    <name type="scientific">Algoriphagus aquimarinus</name>
    <dbReference type="NCBI Taxonomy" id="237018"/>
    <lineage>
        <taxon>Bacteria</taxon>
        <taxon>Pseudomonadati</taxon>
        <taxon>Bacteroidota</taxon>
        <taxon>Cytophagia</taxon>
        <taxon>Cytophagales</taxon>
        <taxon>Cyclobacteriaceae</taxon>
        <taxon>Algoriphagus</taxon>
    </lineage>
</organism>
<feature type="chain" id="PRO_5011669680" evidence="1">
    <location>
        <begin position="23"/>
        <end position="93"/>
    </location>
</feature>
<evidence type="ECO:0000256" key="1">
    <source>
        <dbReference type="SAM" id="SignalP"/>
    </source>
</evidence>
<name>A0A1I1AGB9_9BACT</name>
<gene>
    <name evidence="2" type="ORF">SAMN04489723_1084</name>
</gene>
<dbReference type="OrthoDB" id="826782at2"/>
<proteinExistence type="predicted"/>
<feature type="signal peptide" evidence="1">
    <location>
        <begin position="1"/>
        <end position="22"/>
    </location>
</feature>
<accession>A0A1I1AGB9</accession>
<dbReference type="Proteomes" id="UP000198790">
    <property type="component" value="Unassembled WGS sequence"/>
</dbReference>
<protein>
    <submittedName>
        <fullName evidence="2">Uncharacterized protein</fullName>
    </submittedName>
</protein>
<keyword evidence="1" id="KW-0732">Signal</keyword>
<evidence type="ECO:0000313" key="3">
    <source>
        <dbReference type="Proteomes" id="UP000198790"/>
    </source>
</evidence>
<sequence>MNNLIKRLPLFAFVLAAFAAFAFTSPKNVGEFGQSGGIWYDVTNETPGPTSYECNNSPDQTCLYDQAFGMGQPLSGSTNKLFVLHDEDIPQAE</sequence>
<evidence type="ECO:0000313" key="2">
    <source>
        <dbReference type="EMBL" id="SFB35540.1"/>
    </source>
</evidence>
<dbReference type="EMBL" id="FOKK01000008">
    <property type="protein sequence ID" value="SFB35540.1"/>
    <property type="molecule type" value="Genomic_DNA"/>
</dbReference>
<keyword evidence="3" id="KW-1185">Reference proteome</keyword>
<dbReference type="AlphaFoldDB" id="A0A1I1AGB9"/>